<dbReference type="Pfam" id="PF09719">
    <property type="entry name" value="C_GCAxxG_C_C"/>
    <property type="match status" value="1"/>
</dbReference>
<evidence type="ECO:0000313" key="3">
    <source>
        <dbReference type="Proteomes" id="UP000002194"/>
    </source>
</evidence>
<dbReference type="SMR" id="Q727V1"/>
<sequence length="275" mass="29041">MTAPRHGLEMARNGTITGPPSGTAPNDAIPSMTPDKPTPLVPLTPRKGVAPLKDIMPERPDAIAPEASPHESTRNESGHDTFASTAARYNGGMSGLRDVDTPDLCDAVAQRAANLFATRQHLCAEAVLRALAEGLGGPLSPEQAAALGTPFCQGMGGAGCTCGALSGGIAGVGLYLGRRCDGASGAPGRRHARVLHDAFRRAFGATCCRVLTKNLDKAAHFAQCQHLTQEAARMAARLLLDEGVRPVNAQGLPRRPDTRLTAWRRRFTALFRRRA</sequence>
<dbReference type="AlphaFoldDB" id="Q727V1"/>
<dbReference type="OrthoDB" id="3192408at2"/>
<dbReference type="KEGG" id="dvu:DVU_2753"/>
<name>Q727V1_NITV2</name>
<dbReference type="HOGENOM" id="CLU_091283_0_2_7"/>
<dbReference type="Proteomes" id="UP000002194">
    <property type="component" value="Chromosome"/>
</dbReference>
<dbReference type="EMBL" id="AE017285">
    <property type="protein sequence ID" value="AAS97225.1"/>
    <property type="molecule type" value="Genomic_DNA"/>
</dbReference>
<dbReference type="InterPro" id="IPR036280">
    <property type="entry name" value="Multihaem_cyt_sf"/>
</dbReference>
<reference evidence="2 3" key="1">
    <citation type="journal article" date="2004" name="Nat. Biotechnol.">
        <title>The genome sequence of the anaerobic, sulfate-reducing bacterium Desulfovibrio vulgaris Hildenborough.</title>
        <authorList>
            <person name="Heidelberg J.F."/>
            <person name="Seshadri R."/>
            <person name="Haveman S.A."/>
            <person name="Hemme C.L."/>
            <person name="Paulsen I.T."/>
            <person name="Kolonay J.F."/>
            <person name="Eisen J.A."/>
            <person name="Ward N."/>
            <person name="Methe B."/>
            <person name="Brinkac L.M."/>
            <person name="Daugherty S.C."/>
            <person name="Deboy R.T."/>
            <person name="Dodson R.J."/>
            <person name="Durkin A.S."/>
            <person name="Madupu R."/>
            <person name="Nelson W.C."/>
            <person name="Sullivan S.A."/>
            <person name="Fouts D."/>
            <person name="Haft D.H."/>
            <person name="Selengut J."/>
            <person name="Peterson J.D."/>
            <person name="Davidsen T.M."/>
            <person name="Zafar N."/>
            <person name="Zhou L."/>
            <person name="Radune D."/>
            <person name="Dimitrov G."/>
            <person name="Hance M."/>
            <person name="Tran K."/>
            <person name="Khouri H."/>
            <person name="Gill J."/>
            <person name="Utterback T.R."/>
            <person name="Feldblyum T.V."/>
            <person name="Wall J.D."/>
            <person name="Voordouw G."/>
            <person name="Fraser C.M."/>
        </authorList>
    </citation>
    <scope>NUCLEOTIDE SEQUENCE [LARGE SCALE GENOMIC DNA]</scope>
    <source>
        <strain evidence="3">ATCC 29579 / DSM 644 / NCIMB 8303 / VKM B-1760 / Hildenborough</strain>
    </source>
</reference>
<accession>Q727V1</accession>
<dbReference type="STRING" id="882.DVU_2753"/>
<dbReference type="NCBIfam" id="TIGR01909">
    <property type="entry name" value="C_GCAxxG_C_C"/>
    <property type="match status" value="1"/>
</dbReference>
<dbReference type="RefSeq" id="WP_010940019.1">
    <property type="nucleotide sequence ID" value="NC_002937.3"/>
</dbReference>
<gene>
    <name evidence="2" type="ordered locus">DVU_2753</name>
</gene>
<dbReference type="EnsemblBacteria" id="AAS97225">
    <property type="protein sequence ID" value="AAS97225"/>
    <property type="gene ID" value="DVU_2753"/>
</dbReference>
<dbReference type="PaxDb" id="882-DVU_2753"/>
<proteinExistence type="predicted"/>
<feature type="compositionally biased region" description="Basic and acidic residues" evidence="1">
    <location>
        <begin position="68"/>
        <end position="79"/>
    </location>
</feature>
<feature type="region of interest" description="Disordered" evidence="1">
    <location>
        <begin position="1"/>
        <end position="47"/>
    </location>
</feature>
<organism evidence="2 3">
    <name type="scientific">Nitratidesulfovibrio vulgaris (strain ATCC 29579 / DSM 644 / CCUG 34227 / NCIMB 8303 / VKM B-1760 / Hildenborough)</name>
    <name type="common">Desulfovibrio vulgaris</name>
    <dbReference type="NCBI Taxonomy" id="882"/>
    <lineage>
        <taxon>Bacteria</taxon>
        <taxon>Pseudomonadati</taxon>
        <taxon>Thermodesulfobacteriota</taxon>
        <taxon>Desulfovibrionia</taxon>
        <taxon>Desulfovibrionales</taxon>
        <taxon>Desulfovibrionaceae</taxon>
        <taxon>Nitratidesulfovibrio</taxon>
    </lineage>
</organism>
<feature type="region of interest" description="Disordered" evidence="1">
    <location>
        <begin position="60"/>
        <end position="81"/>
    </location>
</feature>
<dbReference type="SUPFAM" id="SSF48695">
    <property type="entry name" value="Multiheme cytochromes"/>
    <property type="match status" value="1"/>
</dbReference>
<dbReference type="PATRIC" id="fig|882.5.peg.2491"/>
<evidence type="ECO:0000256" key="1">
    <source>
        <dbReference type="SAM" id="MobiDB-lite"/>
    </source>
</evidence>
<keyword evidence="3" id="KW-1185">Reference proteome</keyword>
<dbReference type="InterPro" id="IPR010181">
    <property type="entry name" value="CGCAxxGCC_motif"/>
</dbReference>
<feature type="compositionally biased region" description="Polar residues" evidence="1">
    <location>
        <begin position="14"/>
        <end position="24"/>
    </location>
</feature>
<evidence type="ECO:0000313" key="2">
    <source>
        <dbReference type="EMBL" id="AAS97225.1"/>
    </source>
</evidence>
<protein>
    <submittedName>
        <fullName evidence="2">C_GCAxxG_C_C family protein</fullName>
    </submittedName>
</protein>
<dbReference type="eggNOG" id="ENOG50303FQ">
    <property type="taxonomic scope" value="Bacteria"/>
</dbReference>